<feature type="transmembrane region" description="Helical" evidence="1">
    <location>
        <begin position="203"/>
        <end position="226"/>
    </location>
</feature>
<dbReference type="Gene3D" id="2.70.170.10">
    <property type="entry name" value="Neurotransmitter-gated ion-channel ligand-binding domain"/>
    <property type="match status" value="1"/>
</dbReference>
<evidence type="ECO:0000313" key="4">
    <source>
        <dbReference type="Proteomes" id="UP001204376"/>
    </source>
</evidence>
<evidence type="ECO:0000256" key="2">
    <source>
        <dbReference type="SAM" id="SignalP"/>
    </source>
</evidence>
<organism evidence="3 4">
    <name type="scientific">Mucilaginibacter aquariorum</name>
    <dbReference type="NCBI Taxonomy" id="2967225"/>
    <lineage>
        <taxon>Bacteria</taxon>
        <taxon>Pseudomonadati</taxon>
        <taxon>Bacteroidota</taxon>
        <taxon>Sphingobacteriia</taxon>
        <taxon>Sphingobacteriales</taxon>
        <taxon>Sphingobacteriaceae</taxon>
        <taxon>Mucilaginibacter</taxon>
    </lineage>
</organism>
<dbReference type="SUPFAM" id="SSF63712">
    <property type="entry name" value="Nicotinic receptor ligand binding domain-like"/>
    <property type="match status" value="1"/>
</dbReference>
<dbReference type="Proteomes" id="UP001204376">
    <property type="component" value="Unassembled WGS sequence"/>
</dbReference>
<accession>A0ABT1T7U9</accession>
<keyword evidence="1" id="KW-1133">Transmembrane helix</keyword>
<keyword evidence="1" id="KW-0472">Membrane</keyword>
<dbReference type="Gene3D" id="1.20.58.390">
    <property type="entry name" value="Neurotransmitter-gated ion-channel transmembrane domain"/>
    <property type="match status" value="1"/>
</dbReference>
<reference evidence="3 4" key="1">
    <citation type="submission" date="2022-07" db="EMBL/GenBank/DDBJ databases">
        <title>Mucilaginibacter sp. JC4.</title>
        <authorList>
            <person name="Le V."/>
            <person name="Ko S.-R."/>
            <person name="Ahn C.-Y."/>
            <person name="Oh H.-M."/>
        </authorList>
    </citation>
    <scope>NUCLEOTIDE SEQUENCE [LARGE SCALE GENOMIC DNA]</scope>
    <source>
        <strain evidence="3 4">JC4</strain>
    </source>
</reference>
<sequence length="329" mass="37847">MTIKIDKLFLLALTFVITLFASTAAKAQKEKPDTVYSGIYITSIHDINFKDKEYSINLWLWLKYKNKKFDFLHNLEVPQAKSVTQSYSTVDSSDNQIYILMKLQCVMKDSWAIDNFPFDKQKLRFSIENSQFDSKSLVFAADTLGKHFDPRFTLRGWRIDTLNVSTGIKVYETAFGDASMAKPHTEYSNFKVKIQLDRDAMGLFWKMFLGMYVAFLIAYMCFYIHADSIDSRFGLSVGALFAVIGNKYIVDSSLPESTTFTLVDTLHGLTLLFILAVIIGTSYSLKLIKEDEIEKVKRFDFIYAQILLAAYLIMNAWFIFEATRIQPVK</sequence>
<dbReference type="EMBL" id="JANHOH010000009">
    <property type="protein sequence ID" value="MCQ6960691.1"/>
    <property type="molecule type" value="Genomic_DNA"/>
</dbReference>
<evidence type="ECO:0000256" key="1">
    <source>
        <dbReference type="SAM" id="Phobius"/>
    </source>
</evidence>
<name>A0ABT1T7U9_9SPHI</name>
<keyword evidence="4" id="KW-1185">Reference proteome</keyword>
<dbReference type="InterPro" id="IPR036734">
    <property type="entry name" value="Neur_chan_lig-bd_sf"/>
</dbReference>
<dbReference type="RefSeq" id="WP_256540873.1">
    <property type="nucleotide sequence ID" value="NZ_JANHOH010000009.1"/>
</dbReference>
<feature type="chain" id="PRO_5045052288" evidence="2">
    <location>
        <begin position="28"/>
        <end position="329"/>
    </location>
</feature>
<keyword evidence="1" id="KW-0812">Transmembrane</keyword>
<feature type="transmembrane region" description="Helical" evidence="1">
    <location>
        <begin position="270"/>
        <end position="288"/>
    </location>
</feature>
<proteinExistence type="predicted"/>
<feature type="signal peptide" evidence="2">
    <location>
        <begin position="1"/>
        <end position="27"/>
    </location>
</feature>
<protein>
    <submittedName>
        <fullName evidence="3">Uncharacterized protein</fullName>
    </submittedName>
</protein>
<comment type="caution">
    <text evidence="3">The sequence shown here is derived from an EMBL/GenBank/DDBJ whole genome shotgun (WGS) entry which is preliminary data.</text>
</comment>
<dbReference type="InterPro" id="IPR038050">
    <property type="entry name" value="Neuro_actylchol_rec"/>
</dbReference>
<gene>
    <name evidence="3" type="ORF">NPE20_22115</name>
</gene>
<evidence type="ECO:0000313" key="3">
    <source>
        <dbReference type="EMBL" id="MCQ6960691.1"/>
    </source>
</evidence>
<feature type="transmembrane region" description="Helical" evidence="1">
    <location>
        <begin position="300"/>
        <end position="320"/>
    </location>
</feature>
<keyword evidence="2" id="KW-0732">Signal</keyword>